<dbReference type="GO" id="GO:0019731">
    <property type="term" value="P:antibacterial humoral response"/>
    <property type="evidence" value="ECO:0007669"/>
    <property type="project" value="TreeGrafter"/>
</dbReference>
<dbReference type="GO" id="GO:0004867">
    <property type="term" value="F:serine-type endopeptidase inhibitor activity"/>
    <property type="evidence" value="ECO:0007669"/>
    <property type="project" value="TreeGrafter"/>
</dbReference>
<sequence length="232" mass="26598">MRRCLLAPILTVLLCQLAGCHFFSQANSKLSSLWKKKKTHNLPQKCPKYVDLPQAKRFCTSDRECPVDMMCCHSNGFRTCVPAMNMPKKRMNTRKLKNNTDLPQSLHRPGQCPHVSHVYKDFLNTCAIDLECPLQYKCCHGPNGTECVRPMHRVITKKGLCPNYQPTPGNILESCKQDSDCKTMRKCCLVENEYKCVEPDSTEPQSWNTKLGLWLKRFWGFTCSSSCESRNL</sequence>
<dbReference type="GO" id="GO:0005615">
    <property type="term" value="C:extracellular space"/>
    <property type="evidence" value="ECO:0007669"/>
    <property type="project" value="TreeGrafter"/>
</dbReference>
<dbReference type="InterPro" id="IPR050514">
    <property type="entry name" value="WAP_four-disulfide_core"/>
</dbReference>
<keyword evidence="3" id="KW-1185">Reference proteome</keyword>
<keyword evidence="1" id="KW-0732">Signal</keyword>
<name>A0A5S6Q854_TRIMR</name>
<dbReference type="InterPro" id="IPR036645">
    <property type="entry name" value="Elafin-like_sf"/>
</dbReference>
<reference evidence="4" key="1">
    <citation type="submission" date="2019-12" db="UniProtKB">
        <authorList>
            <consortium name="WormBaseParasite"/>
        </authorList>
    </citation>
    <scope>IDENTIFICATION</scope>
</reference>
<feature type="domain" description="WAP" evidence="2">
    <location>
        <begin position="157"/>
        <end position="200"/>
    </location>
</feature>
<organism evidence="3 4">
    <name type="scientific">Trichuris muris</name>
    <name type="common">Mouse whipworm</name>
    <dbReference type="NCBI Taxonomy" id="70415"/>
    <lineage>
        <taxon>Eukaryota</taxon>
        <taxon>Metazoa</taxon>
        <taxon>Ecdysozoa</taxon>
        <taxon>Nematoda</taxon>
        <taxon>Enoplea</taxon>
        <taxon>Dorylaimia</taxon>
        <taxon>Trichinellida</taxon>
        <taxon>Trichuridae</taxon>
        <taxon>Trichuris</taxon>
    </lineage>
</organism>
<dbReference type="GO" id="GO:0045087">
    <property type="term" value="P:innate immune response"/>
    <property type="evidence" value="ECO:0007669"/>
    <property type="project" value="TreeGrafter"/>
</dbReference>
<evidence type="ECO:0000256" key="1">
    <source>
        <dbReference type="SAM" id="SignalP"/>
    </source>
</evidence>
<feature type="domain" description="WAP" evidence="2">
    <location>
        <begin position="108"/>
        <end position="151"/>
    </location>
</feature>
<accession>A0A5S6Q854</accession>
<dbReference type="Gene3D" id="4.10.75.10">
    <property type="entry name" value="Elafin-like"/>
    <property type="match status" value="2"/>
</dbReference>
<dbReference type="PANTHER" id="PTHR19441:SF95">
    <property type="entry name" value="PERLWAPIN ISOFORM X1"/>
    <property type="match status" value="1"/>
</dbReference>
<dbReference type="InterPro" id="IPR008197">
    <property type="entry name" value="WAP_dom"/>
</dbReference>
<protein>
    <submittedName>
        <fullName evidence="4">WAP domain-containing protein</fullName>
    </submittedName>
</protein>
<feature type="chain" id="PRO_5024291919" evidence="1">
    <location>
        <begin position="21"/>
        <end position="232"/>
    </location>
</feature>
<feature type="signal peptide" evidence="1">
    <location>
        <begin position="1"/>
        <end position="20"/>
    </location>
</feature>
<dbReference type="AlphaFoldDB" id="A0A5S6Q854"/>
<dbReference type="SMART" id="SM00217">
    <property type="entry name" value="WAP"/>
    <property type="match status" value="2"/>
</dbReference>
<evidence type="ECO:0000313" key="4">
    <source>
        <dbReference type="WBParaSite" id="TMUE_1000003305.1"/>
    </source>
</evidence>
<dbReference type="PANTHER" id="PTHR19441">
    <property type="entry name" value="WHEY ACDIC PROTEIN WAP"/>
    <property type="match status" value="1"/>
</dbReference>
<dbReference type="WBParaSite" id="TMUE_1000003305.1">
    <property type="protein sequence ID" value="TMUE_1000003305.1"/>
    <property type="gene ID" value="WBGene00292453"/>
</dbReference>
<dbReference type="SUPFAM" id="SSF57256">
    <property type="entry name" value="Elafin-like"/>
    <property type="match status" value="2"/>
</dbReference>
<dbReference type="Proteomes" id="UP000046395">
    <property type="component" value="Unassembled WGS sequence"/>
</dbReference>
<dbReference type="Pfam" id="PF00095">
    <property type="entry name" value="WAP"/>
    <property type="match status" value="3"/>
</dbReference>
<evidence type="ECO:0000259" key="2">
    <source>
        <dbReference type="SMART" id="SM00217"/>
    </source>
</evidence>
<evidence type="ECO:0000313" key="3">
    <source>
        <dbReference type="Proteomes" id="UP000046395"/>
    </source>
</evidence>
<proteinExistence type="predicted"/>